<keyword evidence="8" id="KW-0492">Microsome</keyword>
<keyword evidence="6 13" id="KW-0479">Metal-binding</keyword>
<organism evidence="14 15">
    <name type="scientific">Betta splendens</name>
    <name type="common">Siamese fighting fish</name>
    <dbReference type="NCBI Taxonomy" id="158456"/>
    <lineage>
        <taxon>Eukaryota</taxon>
        <taxon>Metazoa</taxon>
        <taxon>Chordata</taxon>
        <taxon>Craniata</taxon>
        <taxon>Vertebrata</taxon>
        <taxon>Euteleostomi</taxon>
        <taxon>Actinopterygii</taxon>
        <taxon>Neopterygii</taxon>
        <taxon>Teleostei</taxon>
        <taxon>Neoteleostei</taxon>
        <taxon>Acanthomorphata</taxon>
        <taxon>Anabantaria</taxon>
        <taxon>Anabantiformes</taxon>
        <taxon>Anabantoidei</taxon>
        <taxon>Osphronemidae</taxon>
        <taxon>Betta</taxon>
    </lineage>
</organism>
<feature type="binding site" description="axial binding residue" evidence="13">
    <location>
        <position position="445"/>
    </location>
    <ligand>
        <name>heme</name>
        <dbReference type="ChEBI" id="CHEBI:30413"/>
    </ligand>
    <ligandPart>
        <name>Fe</name>
        <dbReference type="ChEBI" id="CHEBI:18248"/>
    </ligandPart>
</feature>
<dbReference type="KEGG" id="bspl:114852938"/>
<reference evidence="15" key="1">
    <citation type="submission" date="2025-08" db="UniProtKB">
        <authorList>
            <consortium name="RefSeq"/>
        </authorList>
    </citation>
    <scope>IDENTIFICATION</scope>
</reference>
<dbReference type="PROSITE" id="PS00086">
    <property type="entry name" value="CYTOCHROME_P450"/>
    <property type="match status" value="2"/>
</dbReference>
<keyword evidence="10 13" id="KW-0408">Iron</keyword>
<evidence type="ECO:0000256" key="6">
    <source>
        <dbReference type="ARBA" id="ARBA00022723"/>
    </source>
</evidence>
<evidence type="ECO:0000256" key="12">
    <source>
        <dbReference type="ARBA" id="ARBA00023136"/>
    </source>
</evidence>
<keyword evidence="9" id="KW-0560">Oxidoreductase</keyword>
<dbReference type="InterPro" id="IPR036396">
    <property type="entry name" value="Cyt_P450_sf"/>
</dbReference>
<dbReference type="OrthoDB" id="2789670at2759"/>
<dbReference type="FunFam" id="1.10.630.10:FF:000238">
    <property type="entry name" value="Cytochrome P450 2A6"/>
    <property type="match status" value="1"/>
</dbReference>
<gene>
    <name evidence="15" type="primary">LOC114852938</name>
</gene>
<dbReference type="InterPro" id="IPR008069">
    <property type="entry name" value="Cyt_P450_E_grp-I_CYP2D-like"/>
</dbReference>
<dbReference type="SUPFAM" id="SSF48264">
    <property type="entry name" value="Cytochrome P450"/>
    <property type="match status" value="2"/>
</dbReference>
<keyword evidence="5 13" id="KW-0349">Heme</keyword>
<dbReference type="Proteomes" id="UP000515150">
    <property type="component" value="Chromosome 4"/>
</dbReference>
<dbReference type="PRINTS" id="PR00385">
    <property type="entry name" value="P450"/>
</dbReference>
<evidence type="ECO:0000256" key="11">
    <source>
        <dbReference type="ARBA" id="ARBA00023033"/>
    </source>
</evidence>
<proteinExistence type="inferred from homology"/>
<evidence type="ECO:0000256" key="7">
    <source>
        <dbReference type="ARBA" id="ARBA00022824"/>
    </source>
</evidence>
<evidence type="ECO:0000256" key="2">
    <source>
        <dbReference type="ARBA" id="ARBA00004174"/>
    </source>
</evidence>
<dbReference type="Pfam" id="PF00067">
    <property type="entry name" value="p450"/>
    <property type="match status" value="2"/>
</dbReference>
<dbReference type="InterPro" id="IPR017972">
    <property type="entry name" value="Cyt_P450_CS"/>
</dbReference>
<keyword evidence="14" id="KW-1185">Reference proteome</keyword>
<dbReference type="GO" id="GO:0005506">
    <property type="term" value="F:iron ion binding"/>
    <property type="evidence" value="ECO:0007669"/>
    <property type="project" value="InterPro"/>
</dbReference>
<dbReference type="CDD" id="cd11026">
    <property type="entry name" value="CYP2"/>
    <property type="match status" value="1"/>
</dbReference>
<dbReference type="PRINTS" id="PR00463">
    <property type="entry name" value="EP450I"/>
</dbReference>
<sequence>MAALSSVAGLDWLDGSTLIIFLCVFLLISAVWENRVAQNFPPGPWTLPLVGDVFRVSPSNFHLDLKEFAEKLGDIYSLRLFGERIVIVNSYKLVREALVENGEDYTDRPYMPLFERLFGSKGLVGSNGSPWRHQRRFALHTLRNFGLGKKSLELCIQQECHYLTEAFAVHQGKPFSAESLINNAVSNIVCCLVFGERFEYNDKQYQSILQGFGNSLRFGGSSWAQLCNLLPRLMDWLPGPHQKVFLVMKGIKGFIHVKIKEHSEKLDPSSPRDYIDAYLIEMADKGEKDSVFDLDSLCSCTLDLFVGGTETTATTLKWALSYMLYYPHIQERVQAEIDAVVGSSRQPSVSDRDKMPYTNAVIHEIQRLGDISPLGLVRRTSRDTVLNKFTIPKGTAVLTNLSSVLHDESMWETPHSFNPQHFLDQDGKFRKREAFLPFSAGKRVCLGEQLARMELFLFFTSLLQRFSFSPAPGEQPSLEFKLGATRYPKPYHLCAVPRFQLILEGSLCAQIYNIMPQLMDRLPGPHQKIFDLSKRIQDFILIKIKEHKETLDPSSPRDYIDSFLIEMGEKEDEESGFDFNNLVICVLDLFSAGTETTTTTLHWGLLYMINYPHIQERVQAEIDAVVGSSRQPSVSDRDNMPYTNAVIHEIQRFGDITPLNLFRVANKDTIIDKYTIPKGTTIAPTLNSVLYDKSMWETPHSFNPQHFLDQDGKFRKREAFLPFSAGKRVCPGEQLARMELFLFFTSLLQRFSFSPAPGEQPRPSSSWERLATQNLTISVL</sequence>
<dbReference type="RefSeq" id="XP_055363632.1">
    <property type="nucleotide sequence ID" value="XM_055507657.1"/>
</dbReference>
<evidence type="ECO:0000313" key="14">
    <source>
        <dbReference type="Proteomes" id="UP000515150"/>
    </source>
</evidence>
<dbReference type="InterPro" id="IPR050182">
    <property type="entry name" value="Cytochrome_P450_fam2"/>
</dbReference>
<dbReference type="PANTHER" id="PTHR24300:SF301">
    <property type="entry name" value="CYP2J25 PROTEIN-RELATED"/>
    <property type="match status" value="1"/>
</dbReference>
<dbReference type="PANTHER" id="PTHR24300">
    <property type="entry name" value="CYTOCHROME P450 508A4-RELATED"/>
    <property type="match status" value="1"/>
</dbReference>
<dbReference type="GeneID" id="114852938"/>
<evidence type="ECO:0000256" key="10">
    <source>
        <dbReference type="ARBA" id="ARBA00023004"/>
    </source>
</evidence>
<evidence type="ECO:0000256" key="4">
    <source>
        <dbReference type="ARBA" id="ARBA00010617"/>
    </source>
</evidence>
<keyword evidence="7" id="KW-0256">Endoplasmic reticulum</keyword>
<dbReference type="GO" id="GO:0005789">
    <property type="term" value="C:endoplasmic reticulum membrane"/>
    <property type="evidence" value="ECO:0007669"/>
    <property type="project" value="UniProtKB-SubCell"/>
</dbReference>
<dbReference type="AlphaFoldDB" id="A0A9W2XPM9"/>
<evidence type="ECO:0000256" key="5">
    <source>
        <dbReference type="ARBA" id="ARBA00022617"/>
    </source>
</evidence>
<name>A0A9W2XPM9_BETSP</name>
<dbReference type="Gene3D" id="1.10.630.10">
    <property type="entry name" value="Cytochrome P450"/>
    <property type="match status" value="2"/>
</dbReference>
<dbReference type="GO" id="GO:0006082">
    <property type="term" value="P:organic acid metabolic process"/>
    <property type="evidence" value="ECO:0007669"/>
    <property type="project" value="TreeGrafter"/>
</dbReference>
<dbReference type="GO" id="GO:0016712">
    <property type="term" value="F:oxidoreductase activity, acting on paired donors, with incorporation or reduction of molecular oxygen, reduced flavin or flavoprotein as one donor, and incorporation of one atom of oxygen"/>
    <property type="evidence" value="ECO:0007669"/>
    <property type="project" value="InterPro"/>
</dbReference>
<evidence type="ECO:0000256" key="9">
    <source>
        <dbReference type="ARBA" id="ARBA00023002"/>
    </source>
</evidence>
<dbReference type="FunFam" id="1.10.630.10:FF:000004">
    <property type="entry name" value="cytochrome P450 2D15 isoform X1"/>
    <property type="match status" value="1"/>
</dbReference>
<dbReference type="GO" id="GO:0020037">
    <property type="term" value="F:heme binding"/>
    <property type="evidence" value="ECO:0007669"/>
    <property type="project" value="InterPro"/>
</dbReference>
<dbReference type="InterPro" id="IPR002401">
    <property type="entry name" value="Cyt_P450_E_grp-I"/>
</dbReference>
<evidence type="ECO:0000256" key="8">
    <source>
        <dbReference type="ARBA" id="ARBA00022848"/>
    </source>
</evidence>
<comment type="subcellular location">
    <subcellularLocation>
        <location evidence="3">Endoplasmic reticulum membrane</location>
        <topology evidence="3">Peripheral membrane protein</topology>
    </subcellularLocation>
    <subcellularLocation>
        <location evidence="2">Microsome membrane</location>
        <topology evidence="2">Peripheral membrane protein</topology>
    </subcellularLocation>
</comment>
<evidence type="ECO:0000256" key="1">
    <source>
        <dbReference type="ARBA" id="ARBA00001971"/>
    </source>
</evidence>
<comment type="similarity">
    <text evidence="4">Belongs to the cytochrome P450 family.</text>
</comment>
<evidence type="ECO:0000313" key="15">
    <source>
        <dbReference type="RefSeq" id="XP_055363632.1"/>
    </source>
</evidence>
<evidence type="ECO:0000256" key="13">
    <source>
        <dbReference type="PIRSR" id="PIRSR602401-1"/>
    </source>
</evidence>
<accession>A0A9W2XPM9</accession>
<protein>
    <submittedName>
        <fullName evidence="15">Cytochrome P450 2J5-like</fullName>
    </submittedName>
</protein>
<dbReference type="PRINTS" id="PR01686">
    <property type="entry name" value="EP450ICYP2D"/>
</dbReference>
<evidence type="ECO:0000256" key="3">
    <source>
        <dbReference type="ARBA" id="ARBA00004406"/>
    </source>
</evidence>
<keyword evidence="12" id="KW-0472">Membrane</keyword>
<keyword evidence="11" id="KW-0503">Monooxygenase</keyword>
<dbReference type="GO" id="GO:0006805">
    <property type="term" value="P:xenobiotic metabolic process"/>
    <property type="evidence" value="ECO:0007669"/>
    <property type="project" value="TreeGrafter"/>
</dbReference>
<comment type="cofactor">
    <cofactor evidence="1 13">
        <name>heme</name>
        <dbReference type="ChEBI" id="CHEBI:30413"/>
    </cofactor>
</comment>
<dbReference type="InterPro" id="IPR001128">
    <property type="entry name" value="Cyt_P450"/>
</dbReference>